<name>A0A9J5Y1P8_SOLCO</name>
<keyword evidence="1" id="KW-0812">Transmembrane</keyword>
<dbReference type="EMBL" id="JACXVP010000008">
    <property type="protein sequence ID" value="KAG5593456.1"/>
    <property type="molecule type" value="Genomic_DNA"/>
</dbReference>
<dbReference type="OrthoDB" id="9986677at2759"/>
<evidence type="ECO:0000313" key="3">
    <source>
        <dbReference type="Proteomes" id="UP000824120"/>
    </source>
</evidence>
<gene>
    <name evidence="2" type="ORF">H5410_043970</name>
</gene>
<evidence type="ECO:0000256" key="1">
    <source>
        <dbReference type="SAM" id="Phobius"/>
    </source>
</evidence>
<dbReference type="AlphaFoldDB" id="A0A9J5Y1P8"/>
<evidence type="ECO:0000313" key="2">
    <source>
        <dbReference type="EMBL" id="KAG5593456.1"/>
    </source>
</evidence>
<accession>A0A9J5Y1P8</accession>
<sequence length="92" mass="10725">MPPATAVNYITWIIVGFLSGYVYRFMPVLWHLKEFFCNLLPIYHPKNWTRKSRIGAVSGELDVSNTQISPKTRDFQPFKREIEDEAIEGSYV</sequence>
<organism evidence="2 3">
    <name type="scientific">Solanum commersonii</name>
    <name type="common">Commerson's wild potato</name>
    <name type="synonym">Commerson's nightshade</name>
    <dbReference type="NCBI Taxonomy" id="4109"/>
    <lineage>
        <taxon>Eukaryota</taxon>
        <taxon>Viridiplantae</taxon>
        <taxon>Streptophyta</taxon>
        <taxon>Embryophyta</taxon>
        <taxon>Tracheophyta</taxon>
        <taxon>Spermatophyta</taxon>
        <taxon>Magnoliopsida</taxon>
        <taxon>eudicotyledons</taxon>
        <taxon>Gunneridae</taxon>
        <taxon>Pentapetalae</taxon>
        <taxon>asterids</taxon>
        <taxon>lamiids</taxon>
        <taxon>Solanales</taxon>
        <taxon>Solanaceae</taxon>
        <taxon>Solanoideae</taxon>
        <taxon>Solaneae</taxon>
        <taxon>Solanum</taxon>
    </lineage>
</organism>
<dbReference type="Proteomes" id="UP000824120">
    <property type="component" value="Chromosome 8"/>
</dbReference>
<keyword evidence="1" id="KW-1133">Transmembrane helix</keyword>
<reference evidence="2 3" key="1">
    <citation type="submission" date="2020-09" db="EMBL/GenBank/DDBJ databases">
        <title>De no assembly of potato wild relative species, Solanum commersonii.</title>
        <authorList>
            <person name="Cho K."/>
        </authorList>
    </citation>
    <scope>NUCLEOTIDE SEQUENCE [LARGE SCALE GENOMIC DNA]</scope>
    <source>
        <strain evidence="2">LZ3.2</strain>
        <tissue evidence="2">Leaf</tissue>
    </source>
</reference>
<keyword evidence="3" id="KW-1185">Reference proteome</keyword>
<proteinExistence type="predicted"/>
<comment type="caution">
    <text evidence="2">The sequence shown here is derived from an EMBL/GenBank/DDBJ whole genome shotgun (WGS) entry which is preliminary data.</text>
</comment>
<feature type="transmembrane region" description="Helical" evidence="1">
    <location>
        <begin position="6"/>
        <end position="23"/>
    </location>
</feature>
<keyword evidence="1" id="KW-0472">Membrane</keyword>
<protein>
    <submittedName>
        <fullName evidence="2">Uncharacterized protein</fullName>
    </submittedName>
</protein>